<protein>
    <submittedName>
        <fullName evidence="1">Uncharacterized protein</fullName>
    </submittedName>
</protein>
<evidence type="ECO:0000313" key="1">
    <source>
        <dbReference type="EMBL" id="QJA95982.1"/>
    </source>
</evidence>
<reference evidence="1" key="1">
    <citation type="submission" date="2020-03" db="EMBL/GenBank/DDBJ databases">
        <title>The deep terrestrial virosphere.</title>
        <authorList>
            <person name="Holmfeldt K."/>
            <person name="Nilsson E."/>
            <person name="Simone D."/>
            <person name="Lopez-Fernandez M."/>
            <person name="Wu X."/>
            <person name="de Brujin I."/>
            <person name="Lundin D."/>
            <person name="Andersson A."/>
            <person name="Bertilsson S."/>
            <person name="Dopson M."/>
        </authorList>
    </citation>
    <scope>NUCLEOTIDE SEQUENCE</scope>
    <source>
        <strain evidence="1">MM415B05025</strain>
    </source>
</reference>
<organism evidence="1">
    <name type="scientific">viral metagenome</name>
    <dbReference type="NCBI Taxonomy" id="1070528"/>
    <lineage>
        <taxon>unclassified sequences</taxon>
        <taxon>metagenomes</taxon>
        <taxon>organismal metagenomes</taxon>
    </lineage>
</organism>
<name>A0A6M3LR26_9ZZZZ</name>
<proteinExistence type="predicted"/>
<dbReference type="AlphaFoldDB" id="A0A6M3LR26"/>
<accession>A0A6M3LR26</accession>
<dbReference type="EMBL" id="MT143360">
    <property type="protein sequence ID" value="QJA95982.1"/>
    <property type="molecule type" value="Genomic_DNA"/>
</dbReference>
<gene>
    <name evidence="1" type="ORF">MM415B05025_0008</name>
</gene>
<sequence>MMHDTVGRRPPLETKGDVFKLIEKLARDKRGHVLMTDHCEWLELRLREIAKLARLGRRKGEA</sequence>